<evidence type="ECO:0000256" key="1">
    <source>
        <dbReference type="SAM" id="Phobius"/>
    </source>
</evidence>
<dbReference type="PIRSF" id="PIRSF004525">
    <property type="entry name" value="Pilin_peptidase-dep_B_prd"/>
    <property type="match status" value="1"/>
</dbReference>
<reference evidence="3" key="1">
    <citation type="submission" date="2017-05" db="EMBL/GenBank/DDBJ databases">
        <authorList>
            <person name="Sung H."/>
        </authorList>
    </citation>
    <scope>NUCLEOTIDE SEQUENCE [LARGE SCALE GENOMIC DNA]</scope>
    <source>
        <strain evidence="3">AMac2203</strain>
    </source>
</reference>
<dbReference type="EMBL" id="CP021376">
    <property type="protein sequence ID" value="ART80057.1"/>
    <property type="molecule type" value="Genomic_DNA"/>
</dbReference>
<evidence type="ECO:0000313" key="2">
    <source>
        <dbReference type="EMBL" id="ART80057.1"/>
    </source>
</evidence>
<dbReference type="Proteomes" id="UP000243793">
    <property type="component" value="Chromosome"/>
</dbReference>
<evidence type="ECO:0000313" key="3">
    <source>
        <dbReference type="Proteomes" id="UP000243793"/>
    </source>
</evidence>
<feature type="transmembrane region" description="Helical" evidence="1">
    <location>
        <begin position="23"/>
        <end position="47"/>
    </location>
</feature>
<dbReference type="PROSITE" id="PS00409">
    <property type="entry name" value="PROKAR_NTER_METHYL"/>
    <property type="match status" value="1"/>
</dbReference>
<dbReference type="OrthoDB" id="5296662at2"/>
<keyword evidence="1" id="KW-1133">Transmembrane helix</keyword>
<dbReference type="AlphaFoldDB" id="A0A1Y0CYS5"/>
<protein>
    <submittedName>
        <fullName evidence="2">Uncharacterized protein</fullName>
    </submittedName>
</protein>
<gene>
    <name evidence="2" type="ORF">CBP12_07785</name>
</gene>
<dbReference type="KEGG" id="ocm:CBP12_07785"/>
<keyword evidence="1" id="KW-0472">Membrane</keyword>
<accession>A0A1Y0CYS5</accession>
<proteinExistence type="predicted"/>
<dbReference type="RefSeq" id="WP_086963926.1">
    <property type="nucleotide sequence ID" value="NZ_CP021376.1"/>
</dbReference>
<dbReference type="InterPro" id="IPR016419">
    <property type="entry name" value="Prepilin_Pept-dep_B_prd"/>
</dbReference>
<keyword evidence="1" id="KW-0812">Transmembrane</keyword>
<dbReference type="InterPro" id="IPR012902">
    <property type="entry name" value="N_methyl_site"/>
</dbReference>
<sequence>MLTFSDGSMSYLRAERGFSLPELLLAILGTSVVMAAGLSLLVAVLSANNTNIELSRLHQDLHMVMDTLSRDIQRAGYHPSAAKERALSQLDPHSWARLLTFLPDEDLHPHLQSAQCLRLKFWDKEAHPSARVLGRVYYFDALNQSIKLKVLDENALSVELSRVCRGGNQLIPRQDVLITQLAFRLSPNNQVLGVRSLILSLSGVSARQPQLSYHLQRQVLLRNQASL</sequence>
<name>A0A1Y0CYS5_9GAMM</name>
<keyword evidence="3" id="KW-1185">Reference proteome</keyword>
<organism evidence="2 3">
    <name type="scientific">Oceanisphaera avium</name>
    <dbReference type="NCBI Taxonomy" id="1903694"/>
    <lineage>
        <taxon>Bacteria</taxon>
        <taxon>Pseudomonadati</taxon>
        <taxon>Pseudomonadota</taxon>
        <taxon>Gammaproteobacteria</taxon>
        <taxon>Aeromonadales</taxon>
        <taxon>Aeromonadaceae</taxon>
        <taxon>Oceanisphaera</taxon>
    </lineage>
</organism>